<reference evidence="10" key="1">
    <citation type="submission" date="2019-04" db="EMBL/GenBank/DDBJ databases">
        <title>Complete genome sequence of Sphingomonas sp. W1-2-3.</title>
        <authorList>
            <person name="Im W.T."/>
        </authorList>
    </citation>
    <scope>NUCLEOTIDE SEQUENCE [LARGE SCALE GENOMIC DNA]</scope>
    <source>
        <strain evidence="10">W1-2-3</strain>
    </source>
</reference>
<dbReference type="GO" id="GO:0019693">
    <property type="term" value="P:ribose phosphate metabolic process"/>
    <property type="evidence" value="ECO:0007669"/>
    <property type="project" value="TreeGrafter"/>
</dbReference>
<keyword evidence="5 9" id="KW-0378">Hydrolase</keyword>
<dbReference type="InterPro" id="IPR015797">
    <property type="entry name" value="NUDIX_hydrolase-like_dom_sf"/>
</dbReference>
<dbReference type="PANTHER" id="PTHR11839:SF18">
    <property type="entry name" value="NUDIX HYDROLASE DOMAIN-CONTAINING PROTEIN"/>
    <property type="match status" value="1"/>
</dbReference>
<comment type="catalytic activity">
    <reaction evidence="1">
        <text>GDP-alpha-D-mannose + H2O = alpha-D-mannose 1-phosphate + GMP + 2 H(+)</text>
        <dbReference type="Rhea" id="RHEA:27978"/>
        <dbReference type="ChEBI" id="CHEBI:15377"/>
        <dbReference type="ChEBI" id="CHEBI:15378"/>
        <dbReference type="ChEBI" id="CHEBI:57527"/>
        <dbReference type="ChEBI" id="CHEBI:58115"/>
        <dbReference type="ChEBI" id="CHEBI:58409"/>
    </reaction>
</comment>
<evidence type="ECO:0000256" key="7">
    <source>
        <dbReference type="ARBA" id="ARBA00032272"/>
    </source>
</evidence>
<sequence length="117" mass="13108">MGQGRFLELWARGRWEYAVRTEGRGARGAIAVIATTDAPELVLVEQWRASYNRTTIELPAGLVGDDSATAEEPLLDAAQRELEEETGFRARNWRLLCSAASSPAWRANRFRCSGRRI</sequence>
<keyword evidence="10" id="KW-1185">Reference proteome</keyword>
<evidence type="ECO:0000256" key="1">
    <source>
        <dbReference type="ARBA" id="ARBA00000847"/>
    </source>
</evidence>
<organism evidence="9 10">
    <name type="scientific">Hankyongella ginsenosidimutans</name>
    <dbReference type="NCBI Taxonomy" id="1763828"/>
    <lineage>
        <taxon>Bacteria</taxon>
        <taxon>Pseudomonadati</taxon>
        <taxon>Pseudomonadota</taxon>
        <taxon>Alphaproteobacteria</taxon>
        <taxon>Sphingomonadales</taxon>
        <taxon>Sphingomonadaceae</taxon>
        <taxon>Hankyongella</taxon>
    </lineage>
</organism>
<evidence type="ECO:0000313" key="10">
    <source>
        <dbReference type="Proteomes" id="UP000298714"/>
    </source>
</evidence>
<accession>A0A4D7C9A9</accession>
<dbReference type="EMBL" id="CP039704">
    <property type="protein sequence ID" value="QCI79453.1"/>
    <property type="molecule type" value="Genomic_DNA"/>
</dbReference>
<dbReference type="Pfam" id="PF00293">
    <property type="entry name" value="NUDIX"/>
    <property type="match status" value="1"/>
</dbReference>
<dbReference type="CDD" id="cd03424">
    <property type="entry name" value="NUDIX_ADPRase_Nudt5_UGPPase_Nudt14"/>
    <property type="match status" value="1"/>
</dbReference>
<evidence type="ECO:0000256" key="4">
    <source>
        <dbReference type="ARBA" id="ARBA00016377"/>
    </source>
</evidence>
<gene>
    <name evidence="9" type="ORF">E6W36_07555</name>
</gene>
<name>A0A4D7C9A9_9SPHN</name>
<evidence type="ECO:0000313" key="9">
    <source>
        <dbReference type="EMBL" id="QCI79453.1"/>
    </source>
</evidence>
<dbReference type="PROSITE" id="PS51462">
    <property type="entry name" value="NUDIX"/>
    <property type="match status" value="1"/>
</dbReference>
<dbReference type="PANTHER" id="PTHR11839">
    <property type="entry name" value="UDP/ADP-SUGAR PYROPHOSPHATASE"/>
    <property type="match status" value="1"/>
</dbReference>
<dbReference type="GO" id="GO:0016787">
    <property type="term" value="F:hydrolase activity"/>
    <property type="evidence" value="ECO:0007669"/>
    <property type="project" value="UniProtKB-KW"/>
</dbReference>
<evidence type="ECO:0000256" key="6">
    <source>
        <dbReference type="ARBA" id="ARBA00032162"/>
    </source>
</evidence>
<comment type="cofactor">
    <cofactor evidence="2">
        <name>Mg(2+)</name>
        <dbReference type="ChEBI" id="CHEBI:18420"/>
    </cofactor>
</comment>
<evidence type="ECO:0000256" key="5">
    <source>
        <dbReference type="ARBA" id="ARBA00022801"/>
    </source>
</evidence>
<feature type="domain" description="Nudix hydrolase" evidence="8">
    <location>
        <begin position="23"/>
        <end position="117"/>
    </location>
</feature>
<dbReference type="InterPro" id="IPR000086">
    <property type="entry name" value="NUDIX_hydrolase_dom"/>
</dbReference>
<evidence type="ECO:0000256" key="2">
    <source>
        <dbReference type="ARBA" id="ARBA00001946"/>
    </source>
</evidence>
<comment type="similarity">
    <text evidence="3">Belongs to the Nudix hydrolase family. NudK subfamily.</text>
</comment>
<dbReference type="KEGG" id="hgn:E6W36_07555"/>
<evidence type="ECO:0000259" key="8">
    <source>
        <dbReference type="PROSITE" id="PS51462"/>
    </source>
</evidence>
<dbReference type="SUPFAM" id="SSF55811">
    <property type="entry name" value="Nudix"/>
    <property type="match status" value="1"/>
</dbReference>
<dbReference type="GO" id="GO:0005829">
    <property type="term" value="C:cytosol"/>
    <property type="evidence" value="ECO:0007669"/>
    <property type="project" value="TreeGrafter"/>
</dbReference>
<dbReference type="Gene3D" id="3.90.79.10">
    <property type="entry name" value="Nucleoside Triphosphate Pyrophosphohydrolase"/>
    <property type="match status" value="1"/>
</dbReference>
<evidence type="ECO:0000256" key="3">
    <source>
        <dbReference type="ARBA" id="ARBA00007275"/>
    </source>
</evidence>
<protein>
    <recommendedName>
        <fullName evidence="4">GDP-mannose pyrophosphatase</fullName>
    </recommendedName>
    <alternativeName>
        <fullName evidence="6">GDP-mannose hydrolase</fullName>
    </alternativeName>
    <alternativeName>
        <fullName evidence="7">GDPMK</fullName>
    </alternativeName>
</protein>
<dbReference type="GO" id="GO:0006753">
    <property type="term" value="P:nucleoside phosphate metabolic process"/>
    <property type="evidence" value="ECO:0007669"/>
    <property type="project" value="TreeGrafter"/>
</dbReference>
<proteinExistence type="inferred from homology"/>
<dbReference type="AlphaFoldDB" id="A0A4D7C9A9"/>
<dbReference type="Proteomes" id="UP000298714">
    <property type="component" value="Chromosome"/>
</dbReference>